<feature type="domain" description="HTH lysR-type" evidence="5">
    <location>
        <begin position="5"/>
        <end position="62"/>
    </location>
</feature>
<dbReference type="PRINTS" id="PR00039">
    <property type="entry name" value="HTHLYSR"/>
</dbReference>
<keyword evidence="4" id="KW-0804">Transcription</keyword>
<proteinExistence type="inferred from homology"/>
<dbReference type="Pfam" id="PF00126">
    <property type="entry name" value="HTH_1"/>
    <property type="match status" value="1"/>
</dbReference>
<keyword evidence="2" id="KW-0805">Transcription regulation</keyword>
<evidence type="ECO:0000313" key="7">
    <source>
        <dbReference type="Proteomes" id="UP000542720"/>
    </source>
</evidence>
<dbReference type="InterPro" id="IPR058163">
    <property type="entry name" value="LysR-type_TF_proteobact-type"/>
</dbReference>
<dbReference type="FunFam" id="1.10.10.10:FF:000001">
    <property type="entry name" value="LysR family transcriptional regulator"/>
    <property type="match status" value="1"/>
</dbReference>
<dbReference type="AlphaFoldDB" id="A0A7W4LP62"/>
<keyword evidence="3" id="KW-0238">DNA-binding</keyword>
<dbReference type="PANTHER" id="PTHR30537:SF72">
    <property type="entry name" value="LYSR FAMILY TRANSCRIPTIONAL REGULATOR"/>
    <property type="match status" value="1"/>
</dbReference>
<reference evidence="6 7" key="1">
    <citation type="submission" date="2020-08" db="EMBL/GenBank/DDBJ databases">
        <authorList>
            <person name="Kim C.M."/>
        </authorList>
    </citation>
    <scope>NUCLEOTIDE SEQUENCE [LARGE SCALE GENOMIC DNA]</scope>
    <source>
        <strain evidence="6 7">UL070</strain>
    </source>
</reference>
<dbReference type="InterPro" id="IPR036390">
    <property type="entry name" value="WH_DNA-bd_sf"/>
</dbReference>
<dbReference type="RefSeq" id="WP_183090288.1">
    <property type="nucleotide sequence ID" value="NZ_JACJUD010000006.1"/>
</dbReference>
<dbReference type="GO" id="GO:0006351">
    <property type="term" value="P:DNA-templated transcription"/>
    <property type="evidence" value="ECO:0007669"/>
    <property type="project" value="TreeGrafter"/>
</dbReference>
<dbReference type="Proteomes" id="UP000542720">
    <property type="component" value="Unassembled WGS sequence"/>
</dbReference>
<evidence type="ECO:0000256" key="4">
    <source>
        <dbReference type="ARBA" id="ARBA00023163"/>
    </source>
</evidence>
<evidence type="ECO:0000313" key="6">
    <source>
        <dbReference type="EMBL" id="MBB2496748.1"/>
    </source>
</evidence>
<sequence>MFSSERLKGIDVFVCAAELGSFAAAAERLSLTSSAVSKGIARLEARLGIRLFERTTRRLALTDAGTAFYRTCTRVLTDLEESELALHAEFFEPRGRIRIDLPASYGRMHVLPVILQLAKQHPLLMPHISFTDSFVDPADQGIDILVRIGGSDIWPATLGHRYLGAERLIYCAAPEYLSRRGTPASEAALEQHDCVLYGHSDGQVSPWYREGPEAGDKKRRIMPARIAVGDGEGEVLAVLAGYGIAQLPTWLVQGHLDSGALVEVLPQLATDGLPMNLVWLKKREALPKVSTLLEALAACLIPAGHRLPERKQVNSDQ</sequence>
<dbReference type="SUPFAM" id="SSF46785">
    <property type="entry name" value="Winged helix' DNA-binding domain"/>
    <property type="match status" value="1"/>
</dbReference>
<dbReference type="Gene3D" id="1.10.10.10">
    <property type="entry name" value="Winged helix-like DNA-binding domain superfamily/Winged helix DNA-binding domain"/>
    <property type="match status" value="1"/>
</dbReference>
<keyword evidence="7" id="KW-1185">Reference proteome</keyword>
<dbReference type="InterPro" id="IPR005119">
    <property type="entry name" value="LysR_subst-bd"/>
</dbReference>
<dbReference type="GO" id="GO:0043565">
    <property type="term" value="F:sequence-specific DNA binding"/>
    <property type="evidence" value="ECO:0007669"/>
    <property type="project" value="TreeGrafter"/>
</dbReference>
<evidence type="ECO:0000259" key="5">
    <source>
        <dbReference type="PROSITE" id="PS50931"/>
    </source>
</evidence>
<comment type="similarity">
    <text evidence="1">Belongs to the LysR transcriptional regulatory family.</text>
</comment>
<dbReference type="CDD" id="cd08475">
    <property type="entry name" value="PBP2_CrgA_like_6"/>
    <property type="match status" value="1"/>
</dbReference>
<accession>A0A7W4LP62</accession>
<dbReference type="EMBL" id="JACJUD010000006">
    <property type="protein sequence ID" value="MBB2496748.1"/>
    <property type="molecule type" value="Genomic_DNA"/>
</dbReference>
<dbReference type="InterPro" id="IPR036388">
    <property type="entry name" value="WH-like_DNA-bd_sf"/>
</dbReference>
<dbReference type="GO" id="GO:0003700">
    <property type="term" value="F:DNA-binding transcription factor activity"/>
    <property type="evidence" value="ECO:0007669"/>
    <property type="project" value="InterPro"/>
</dbReference>
<name>A0A7W4LP62_9GAMM</name>
<gene>
    <name evidence="6" type="ORF">H3H51_17125</name>
</gene>
<organism evidence="6 7">
    <name type="scientific">Aquipseudomonas ullengensis</name>
    <dbReference type="NCBI Taxonomy" id="2759166"/>
    <lineage>
        <taxon>Bacteria</taxon>
        <taxon>Pseudomonadati</taxon>
        <taxon>Pseudomonadota</taxon>
        <taxon>Gammaproteobacteria</taxon>
        <taxon>Pseudomonadales</taxon>
        <taxon>Pseudomonadaceae</taxon>
        <taxon>Aquipseudomonas</taxon>
    </lineage>
</organism>
<evidence type="ECO:0000256" key="2">
    <source>
        <dbReference type="ARBA" id="ARBA00023015"/>
    </source>
</evidence>
<protein>
    <submittedName>
        <fullName evidence="6">LysR family transcriptional regulator</fullName>
    </submittedName>
</protein>
<dbReference type="Gene3D" id="3.40.190.290">
    <property type="match status" value="1"/>
</dbReference>
<dbReference type="PANTHER" id="PTHR30537">
    <property type="entry name" value="HTH-TYPE TRANSCRIPTIONAL REGULATOR"/>
    <property type="match status" value="1"/>
</dbReference>
<dbReference type="SUPFAM" id="SSF53850">
    <property type="entry name" value="Periplasmic binding protein-like II"/>
    <property type="match status" value="1"/>
</dbReference>
<evidence type="ECO:0000256" key="3">
    <source>
        <dbReference type="ARBA" id="ARBA00023125"/>
    </source>
</evidence>
<dbReference type="Pfam" id="PF03466">
    <property type="entry name" value="LysR_substrate"/>
    <property type="match status" value="1"/>
</dbReference>
<evidence type="ECO:0000256" key="1">
    <source>
        <dbReference type="ARBA" id="ARBA00009437"/>
    </source>
</evidence>
<dbReference type="InterPro" id="IPR000847">
    <property type="entry name" value="LysR_HTH_N"/>
</dbReference>
<comment type="caution">
    <text evidence="6">The sequence shown here is derived from an EMBL/GenBank/DDBJ whole genome shotgun (WGS) entry which is preliminary data.</text>
</comment>
<dbReference type="PROSITE" id="PS50931">
    <property type="entry name" value="HTH_LYSR"/>
    <property type="match status" value="1"/>
</dbReference>